<dbReference type="InParanoid" id="A0A369JRW9"/>
<protein>
    <recommendedName>
        <fullName evidence="3">F-box domain-containing protein</fullName>
    </recommendedName>
</protein>
<name>A0A369JRW9_HYPMA</name>
<dbReference type="EMBL" id="LUEZ02000046">
    <property type="protein sequence ID" value="RDB23950.1"/>
    <property type="molecule type" value="Genomic_DNA"/>
</dbReference>
<sequence length="293" mass="33056">MKTDSIASYPCLPVELVEIIISDTWFLPLSKDERITFMTSALLVNKAWQTLFFRLSFTHTHIPCASYLDKYLAMLCGVSPLFSEEIKSLPNSLCQSITLTIDHSPLEHQTEITHFSPQLISNLFYFINALEHVPNLRTLSIAYLNNTFDGTLETFYFNPLPKWITNLELSFEFPDSPPSLVEALRSRHKRIPGCVPWSLPSIRRLSIFGGTESLIADMVSICPEMEILQMDLPISTAGRSYNELAISLESVTSVDISPKISVVTLPSPETLRYGLWQGRLVIEEGGVRTFHAL</sequence>
<gene>
    <name evidence="1" type="ORF">Hypma_009163</name>
</gene>
<dbReference type="OrthoDB" id="2836053at2759"/>
<evidence type="ECO:0008006" key="3">
    <source>
        <dbReference type="Google" id="ProtNLM"/>
    </source>
</evidence>
<proteinExistence type="predicted"/>
<accession>A0A369JRW9</accession>
<dbReference type="AlphaFoldDB" id="A0A369JRW9"/>
<evidence type="ECO:0000313" key="1">
    <source>
        <dbReference type="EMBL" id="RDB23950.1"/>
    </source>
</evidence>
<evidence type="ECO:0000313" key="2">
    <source>
        <dbReference type="Proteomes" id="UP000076154"/>
    </source>
</evidence>
<reference evidence="1" key="1">
    <citation type="submission" date="2018-04" db="EMBL/GenBank/DDBJ databases">
        <title>Whole genome sequencing of Hypsizygus marmoreus.</title>
        <authorList>
            <person name="Choi I.-G."/>
            <person name="Min B."/>
            <person name="Kim J.-G."/>
            <person name="Kim S."/>
            <person name="Oh Y.-L."/>
            <person name="Kong W.-S."/>
            <person name="Park H."/>
            <person name="Jeong J."/>
            <person name="Song E.-S."/>
        </authorList>
    </citation>
    <scope>NUCLEOTIDE SEQUENCE [LARGE SCALE GENOMIC DNA]</scope>
    <source>
        <strain evidence="1">51987-8</strain>
    </source>
</reference>
<comment type="caution">
    <text evidence="1">The sequence shown here is derived from an EMBL/GenBank/DDBJ whole genome shotgun (WGS) entry which is preliminary data.</text>
</comment>
<keyword evidence="2" id="KW-1185">Reference proteome</keyword>
<dbReference type="Proteomes" id="UP000076154">
    <property type="component" value="Unassembled WGS sequence"/>
</dbReference>
<organism evidence="1 2">
    <name type="scientific">Hypsizygus marmoreus</name>
    <name type="common">White beech mushroom</name>
    <name type="synonym">Agaricus marmoreus</name>
    <dbReference type="NCBI Taxonomy" id="39966"/>
    <lineage>
        <taxon>Eukaryota</taxon>
        <taxon>Fungi</taxon>
        <taxon>Dikarya</taxon>
        <taxon>Basidiomycota</taxon>
        <taxon>Agaricomycotina</taxon>
        <taxon>Agaricomycetes</taxon>
        <taxon>Agaricomycetidae</taxon>
        <taxon>Agaricales</taxon>
        <taxon>Tricholomatineae</taxon>
        <taxon>Lyophyllaceae</taxon>
        <taxon>Hypsizygus</taxon>
    </lineage>
</organism>